<accession>A0A640UUA1</accession>
<reference evidence="2 3" key="1">
    <citation type="submission" date="2019-12" db="EMBL/GenBank/DDBJ databases">
        <title>Whole genome shotgun sequence of Streptomyces tubercidicus NBRC 13090.</title>
        <authorList>
            <person name="Ichikawa N."/>
            <person name="Kimura A."/>
            <person name="Kitahashi Y."/>
            <person name="Komaki H."/>
            <person name="Tamura T."/>
        </authorList>
    </citation>
    <scope>NUCLEOTIDE SEQUENCE [LARGE SCALE GENOMIC DNA]</scope>
    <source>
        <strain evidence="2 3">NBRC 13090</strain>
    </source>
</reference>
<comment type="caution">
    <text evidence="2">The sequence shown here is derived from an EMBL/GenBank/DDBJ whole genome shotgun (WGS) entry which is preliminary data.</text>
</comment>
<dbReference type="PANTHER" id="PTHR35400:SF3">
    <property type="entry name" value="SLL1072 PROTEIN"/>
    <property type="match status" value="1"/>
</dbReference>
<keyword evidence="3" id="KW-1185">Reference proteome</keyword>
<dbReference type="Proteomes" id="UP000431826">
    <property type="component" value="Unassembled WGS sequence"/>
</dbReference>
<gene>
    <name evidence="2" type="ORF">Stube_23290</name>
</gene>
<organism evidence="2 3">
    <name type="scientific">Streptomyces tubercidicus</name>
    <dbReference type="NCBI Taxonomy" id="47759"/>
    <lineage>
        <taxon>Bacteria</taxon>
        <taxon>Bacillati</taxon>
        <taxon>Actinomycetota</taxon>
        <taxon>Actinomycetes</taxon>
        <taxon>Kitasatosporales</taxon>
        <taxon>Streptomycetaceae</taxon>
        <taxon>Streptomyces</taxon>
    </lineage>
</organism>
<sequence>MIALAAEHFPQEGRVQDALVQIREDTEAPEGCMVEIIDGVVTVAPPRGSTQNVIVCKLQRSLYSAMPDDWGAYQKLGLALPAGHGISVPHLVVAPEAALSANRHVTPASAAELVVEIASVASPVHARVQKPAGYACAGVPFYLLVDQWARGGPAVTLYGEPEGHTYRTLSAVKFGEPIHLPAPFGVTVDTALFPER</sequence>
<protein>
    <recommendedName>
        <fullName evidence="1">Putative restriction endonuclease domain-containing protein</fullName>
    </recommendedName>
</protein>
<dbReference type="EMBL" id="BLIR01000001">
    <property type="protein sequence ID" value="GFE37656.1"/>
    <property type="molecule type" value="Genomic_DNA"/>
</dbReference>
<dbReference type="InterPro" id="IPR012296">
    <property type="entry name" value="Nuclease_put_TT1808"/>
</dbReference>
<evidence type="ECO:0000259" key="1">
    <source>
        <dbReference type="Pfam" id="PF05685"/>
    </source>
</evidence>
<dbReference type="Pfam" id="PF05685">
    <property type="entry name" value="Uma2"/>
    <property type="match status" value="1"/>
</dbReference>
<dbReference type="InterPro" id="IPR011335">
    <property type="entry name" value="Restrct_endonuc-II-like"/>
</dbReference>
<evidence type="ECO:0000313" key="2">
    <source>
        <dbReference type="EMBL" id="GFE37656.1"/>
    </source>
</evidence>
<dbReference type="Gene3D" id="3.90.1570.10">
    <property type="entry name" value="tt1808, chain A"/>
    <property type="match status" value="1"/>
</dbReference>
<dbReference type="InterPro" id="IPR008538">
    <property type="entry name" value="Uma2"/>
</dbReference>
<dbReference type="RefSeq" id="WP_246240420.1">
    <property type="nucleotide sequence ID" value="NZ_BLIR01000001.1"/>
</dbReference>
<name>A0A640UUA1_9ACTN</name>
<proteinExistence type="predicted"/>
<dbReference type="AlphaFoldDB" id="A0A640UUA1"/>
<dbReference type="SUPFAM" id="SSF52980">
    <property type="entry name" value="Restriction endonuclease-like"/>
    <property type="match status" value="1"/>
</dbReference>
<dbReference type="GeneID" id="96283458"/>
<feature type="domain" description="Putative restriction endonuclease" evidence="1">
    <location>
        <begin position="28"/>
        <end position="187"/>
    </location>
</feature>
<dbReference type="PANTHER" id="PTHR35400">
    <property type="entry name" value="SLR1083 PROTEIN"/>
    <property type="match status" value="1"/>
</dbReference>
<evidence type="ECO:0000313" key="3">
    <source>
        <dbReference type="Proteomes" id="UP000431826"/>
    </source>
</evidence>
<dbReference type="CDD" id="cd06260">
    <property type="entry name" value="DUF820-like"/>
    <property type="match status" value="1"/>
</dbReference>